<dbReference type="Proteomes" id="UP000011560">
    <property type="component" value="Unassembled WGS sequence"/>
</dbReference>
<reference evidence="2 3" key="1">
    <citation type="journal article" date="2014" name="PLoS Genet.">
        <title>Phylogenetically driven sequencing of extremely halophilic archaea reveals strategies for static and dynamic osmo-response.</title>
        <authorList>
            <person name="Becker E.A."/>
            <person name="Seitzer P.M."/>
            <person name="Tritt A."/>
            <person name="Larsen D."/>
            <person name="Krusor M."/>
            <person name="Yao A.I."/>
            <person name="Wu D."/>
            <person name="Madern D."/>
            <person name="Eisen J.A."/>
            <person name="Darling A.E."/>
            <person name="Facciotti M.T."/>
        </authorList>
    </citation>
    <scope>NUCLEOTIDE SEQUENCE [LARGE SCALE GENOMIC DNA]</scope>
    <source>
        <strain evidence="2 3">JCM 14624</strain>
    </source>
</reference>
<dbReference type="AlphaFoldDB" id="M0BFN4"/>
<feature type="region of interest" description="Disordered" evidence="1">
    <location>
        <begin position="1"/>
        <end position="58"/>
    </location>
</feature>
<dbReference type="EMBL" id="AOIQ01000017">
    <property type="protein sequence ID" value="ELZ09282.1"/>
    <property type="molecule type" value="Genomic_DNA"/>
</dbReference>
<protein>
    <recommendedName>
        <fullName evidence="4">Small CPxCG-related zinc finger protein</fullName>
    </recommendedName>
</protein>
<accession>M0BFN4</accession>
<gene>
    <name evidence="2" type="ORF">C479_10690</name>
</gene>
<evidence type="ECO:0000313" key="3">
    <source>
        <dbReference type="Proteomes" id="UP000011560"/>
    </source>
</evidence>
<evidence type="ECO:0000256" key="1">
    <source>
        <dbReference type="SAM" id="MobiDB-lite"/>
    </source>
</evidence>
<evidence type="ECO:0000313" key="2">
    <source>
        <dbReference type="EMBL" id="ELZ09282.1"/>
    </source>
</evidence>
<organism evidence="2 3">
    <name type="scientific">Halovivax asiaticus JCM 14624</name>
    <dbReference type="NCBI Taxonomy" id="1227490"/>
    <lineage>
        <taxon>Archaea</taxon>
        <taxon>Methanobacteriati</taxon>
        <taxon>Methanobacteriota</taxon>
        <taxon>Stenosarchaea group</taxon>
        <taxon>Halobacteria</taxon>
        <taxon>Halobacteriales</taxon>
        <taxon>Natrialbaceae</taxon>
        <taxon>Halovivax</taxon>
    </lineage>
</organism>
<feature type="compositionally biased region" description="Basic and acidic residues" evidence="1">
    <location>
        <begin position="13"/>
        <end position="43"/>
    </location>
</feature>
<proteinExistence type="predicted"/>
<name>M0BFN4_9EURY</name>
<comment type="caution">
    <text evidence="2">The sequence shown here is derived from an EMBL/GenBank/DDBJ whole genome shotgun (WGS) entry which is preliminary data.</text>
</comment>
<keyword evidence="3" id="KW-1185">Reference proteome</keyword>
<sequence length="93" mass="9519">MSDVTDQPSGRGAGDRGDGDASPHGGRGRDDREDRPRDDREGDAGASSLSRCPQCGTPVVSFTIRGPMDARAAPCGCPLAVEDVNELSGSSSS</sequence>
<evidence type="ECO:0008006" key="4">
    <source>
        <dbReference type="Google" id="ProtNLM"/>
    </source>
</evidence>